<feature type="transmembrane region" description="Helical" evidence="1">
    <location>
        <begin position="158"/>
        <end position="178"/>
    </location>
</feature>
<accession>A0ABQ3WED2</accession>
<feature type="transmembrane region" description="Helical" evidence="1">
    <location>
        <begin position="25"/>
        <end position="45"/>
    </location>
</feature>
<dbReference type="Gene3D" id="3.30.70.270">
    <property type="match status" value="1"/>
</dbReference>
<protein>
    <recommendedName>
        <fullName evidence="2">GGDEF domain-containing protein</fullName>
    </recommendedName>
</protein>
<dbReference type="PROSITE" id="PS50887">
    <property type="entry name" value="GGDEF"/>
    <property type="match status" value="1"/>
</dbReference>
<dbReference type="NCBIfam" id="TIGR00254">
    <property type="entry name" value="GGDEF"/>
    <property type="match status" value="1"/>
</dbReference>
<dbReference type="CDD" id="cd01949">
    <property type="entry name" value="GGDEF"/>
    <property type="match status" value="1"/>
</dbReference>
<organism evidence="3">
    <name type="scientific">Actinoplanes campanulatus</name>
    <dbReference type="NCBI Taxonomy" id="113559"/>
    <lineage>
        <taxon>Bacteria</taxon>
        <taxon>Bacillati</taxon>
        <taxon>Actinomycetota</taxon>
        <taxon>Actinomycetes</taxon>
        <taxon>Micromonosporales</taxon>
        <taxon>Micromonosporaceae</taxon>
        <taxon>Actinoplanes</taxon>
    </lineage>
</organism>
<gene>
    <name evidence="3" type="ORF">Aca07nite_26490</name>
</gene>
<dbReference type="PANTHER" id="PTHR46663">
    <property type="entry name" value="DIGUANYLATE CYCLASE DGCT-RELATED"/>
    <property type="match status" value="1"/>
</dbReference>
<dbReference type="InterPro" id="IPR029787">
    <property type="entry name" value="Nucleotide_cyclase"/>
</dbReference>
<dbReference type="Pfam" id="PF00990">
    <property type="entry name" value="GGDEF"/>
    <property type="match status" value="1"/>
</dbReference>
<sequence>MRTVTGVPSDQALLSRRRTIEISGLVSRGIGLVCTALYAAGVGAMSAGQLESSGMRAASWAAVAVMLCCNLVAVQSLRRPGSRWYELRSAVQVALDATVICGFVVVAEGQTRETTWPLMALAVVIAAVRQRLPGAVLVWAVTSAVFVAAFPHSPDVPFVLGGHLMIAVITGTQSSSLVRHLRTLQETRAALQHQATHDGLTGLPNRAHLAGCADRLSGRPLGVLLLDLNGFKLVNDTHGHAAGDVLLHRVGDRLTTAMREITPPDGETPVVGRLGGDEFLVLLPGAGPGTVAAACERIREAVPMPADLGDGVRVTVGVSIGVALRPAGGEATLEALTAEADAAMYREKHSRRQAA</sequence>
<dbReference type="InterPro" id="IPR000160">
    <property type="entry name" value="GGDEF_dom"/>
</dbReference>
<feature type="domain" description="GGDEF" evidence="2">
    <location>
        <begin position="219"/>
        <end position="355"/>
    </location>
</feature>
<keyword evidence="1" id="KW-0472">Membrane</keyword>
<evidence type="ECO:0000259" key="2">
    <source>
        <dbReference type="PROSITE" id="PS50887"/>
    </source>
</evidence>
<dbReference type="SUPFAM" id="SSF55073">
    <property type="entry name" value="Nucleotide cyclase"/>
    <property type="match status" value="1"/>
</dbReference>
<name>A0ABQ3WED2_9ACTN</name>
<keyword evidence="1" id="KW-0812">Transmembrane</keyword>
<reference evidence="3" key="1">
    <citation type="submission" date="2021-01" db="EMBL/GenBank/DDBJ databases">
        <title>Whole genome shotgun sequence of Actinoplanes capillaceus NBRC 16408.</title>
        <authorList>
            <person name="Komaki H."/>
            <person name="Tamura T."/>
        </authorList>
    </citation>
    <scope>NUCLEOTIDE SEQUENCE [LARGE SCALE GENOMIC DNA]</scope>
    <source>
        <strain evidence="3">NBRC 16408</strain>
    </source>
</reference>
<evidence type="ECO:0000256" key="1">
    <source>
        <dbReference type="SAM" id="Phobius"/>
    </source>
</evidence>
<dbReference type="SMART" id="SM00267">
    <property type="entry name" value="GGDEF"/>
    <property type="match status" value="1"/>
</dbReference>
<dbReference type="PANTHER" id="PTHR46663:SF2">
    <property type="entry name" value="GGDEF DOMAIN-CONTAINING PROTEIN"/>
    <property type="match status" value="1"/>
</dbReference>
<proteinExistence type="predicted"/>
<keyword evidence="1" id="KW-1133">Transmembrane helix</keyword>
<dbReference type="InterPro" id="IPR052163">
    <property type="entry name" value="DGC-Regulatory_Protein"/>
</dbReference>
<dbReference type="EMBL" id="BOMF01000051">
    <property type="protein sequence ID" value="GID45374.1"/>
    <property type="molecule type" value="Genomic_DNA"/>
</dbReference>
<dbReference type="InterPro" id="IPR043128">
    <property type="entry name" value="Rev_trsase/Diguanyl_cyclase"/>
</dbReference>
<feature type="transmembrane region" description="Helical" evidence="1">
    <location>
        <begin position="135"/>
        <end position="152"/>
    </location>
</feature>
<feature type="transmembrane region" description="Helical" evidence="1">
    <location>
        <begin position="57"/>
        <end position="77"/>
    </location>
</feature>
<comment type="caution">
    <text evidence="3">The sequence shown here is derived from an EMBL/GenBank/DDBJ whole genome shotgun (WGS) entry which is preliminary data.</text>
</comment>
<evidence type="ECO:0000313" key="3">
    <source>
        <dbReference type="EMBL" id="GID45374.1"/>
    </source>
</evidence>